<dbReference type="SUPFAM" id="SSF53448">
    <property type="entry name" value="Nucleotide-diphospho-sugar transferases"/>
    <property type="match status" value="1"/>
</dbReference>
<protein>
    <recommendedName>
        <fullName evidence="3">Glycosyl transferase family 2</fullName>
    </recommendedName>
</protein>
<name>A0A916ZGH5_9HYPH</name>
<reference evidence="1" key="2">
    <citation type="submission" date="2020-09" db="EMBL/GenBank/DDBJ databases">
        <authorList>
            <person name="Sun Q."/>
            <person name="Zhou Y."/>
        </authorList>
    </citation>
    <scope>NUCLEOTIDE SEQUENCE</scope>
    <source>
        <strain evidence="1">CGMCC 1.15367</strain>
    </source>
</reference>
<dbReference type="Gene3D" id="3.90.550.10">
    <property type="entry name" value="Spore Coat Polysaccharide Biosynthesis Protein SpsA, Chain A"/>
    <property type="match status" value="1"/>
</dbReference>
<dbReference type="RefSeq" id="WP_188907475.1">
    <property type="nucleotide sequence ID" value="NZ_BMIQ01000002.1"/>
</dbReference>
<evidence type="ECO:0008006" key="3">
    <source>
        <dbReference type="Google" id="ProtNLM"/>
    </source>
</evidence>
<reference evidence="1" key="1">
    <citation type="journal article" date="2014" name="Int. J. Syst. Evol. Microbiol.">
        <title>Complete genome sequence of Corynebacterium casei LMG S-19264T (=DSM 44701T), isolated from a smear-ripened cheese.</title>
        <authorList>
            <consortium name="US DOE Joint Genome Institute (JGI-PGF)"/>
            <person name="Walter F."/>
            <person name="Albersmeier A."/>
            <person name="Kalinowski J."/>
            <person name="Ruckert C."/>
        </authorList>
    </citation>
    <scope>NUCLEOTIDE SEQUENCE</scope>
    <source>
        <strain evidence="1">CGMCC 1.15367</strain>
    </source>
</reference>
<dbReference type="Pfam" id="PF13704">
    <property type="entry name" value="Glyco_tranf_2_4"/>
    <property type="match status" value="1"/>
</dbReference>
<gene>
    <name evidence="1" type="ORF">GCM10011390_13340</name>
</gene>
<proteinExistence type="predicted"/>
<comment type="caution">
    <text evidence="1">The sequence shown here is derived from an EMBL/GenBank/DDBJ whole genome shotgun (WGS) entry which is preliminary data.</text>
</comment>
<dbReference type="Proteomes" id="UP000644699">
    <property type="component" value="Unassembled WGS sequence"/>
</dbReference>
<organism evidence="1 2">
    <name type="scientific">Aureimonas endophytica</name>
    <dbReference type="NCBI Taxonomy" id="2027858"/>
    <lineage>
        <taxon>Bacteria</taxon>
        <taxon>Pseudomonadati</taxon>
        <taxon>Pseudomonadota</taxon>
        <taxon>Alphaproteobacteria</taxon>
        <taxon>Hyphomicrobiales</taxon>
        <taxon>Aurantimonadaceae</taxon>
        <taxon>Aureimonas</taxon>
    </lineage>
</organism>
<dbReference type="AlphaFoldDB" id="A0A916ZGH5"/>
<dbReference type="CDD" id="cd00761">
    <property type="entry name" value="Glyco_tranf_GTA_type"/>
    <property type="match status" value="1"/>
</dbReference>
<dbReference type="EMBL" id="BMIQ01000002">
    <property type="protein sequence ID" value="GGD95917.1"/>
    <property type="molecule type" value="Genomic_DNA"/>
</dbReference>
<dbReference type="InterPro" id="IPR029044">
    <property type="entry name" value="Nucleotide-diphossugar_trans"/>
</dbReference>
<sequence>MNRLSPAAIDLAPGEVPVVTLVKNEMGFLPHFLRHYRKLGVASFIFIDNGSTDGSLEFLLAEDDCHVFQELGAFRAANYGIDWVNEVANAHCVGRWSAFVDCDELLVYRDCETVPLADFCAGFTARGFDKVGGAMIDMYPDGDFLAVSLGPQDDLLEVMGNFDSDYVFRAWPRRPWDAEPESFHLQVLGGPRLRLLSDLGAEAGHGALYYTLCNQVDRFIDKVPLSWVGPIAALWPMEMPAQQKWPINFVRPGFAFANSHANRNTAPADEFVSLLHFKLCDELRKRVQQNTLMEAHYRRGLSYEQLRRAVLRWGPKPLVYEGTRRFRSSKDLEAIGLIGPAVAGLWSGKARTEVRTPLGDSGRAYALAAASQSAA</sequence>
<keyword evidence="2" id="KW-1185">Reference proteome</keyword>
<accession>A0A916ZGH5</accession>
<evidence type="ECO:0000313" key="1">
    <source>
        <dbReference type="EMBL" id="GGD95917.1"/>
    </source>
</evidence>
<evidence type="ECO:0000313" key="2">
    <source>
        <dbReference type="Proteomes" id="UP000644699"/>
    </source>
</evidence>